<dbReference type="GO" id="GO:0008168">
    <property type="term" value="F:methyltransferase activity"/>
    <property type="evidence" value="ECO:0007669"/>
    <property type="project" value="InterPro"/>
</dbReference>
<dbReference type="AlphaFoldDB" id="A0A973WB95"/>
<dbReference type="GO" id="GO:0032259">
    <property type="term" value="P:methylation"/>
    <property type="evidence" value="ECO:0007669"/>
    <property type="project" value="InterPro"/>
</dbReference>
<evidence type="ECO:0000313" key="1">
    <source>
        <dbReference type="EMBL" id="NVI50590.1"/>
    </source>
</evidence>
<dbReference type="GO" id="GO:0003676">
    <property type="term" value="F:nucleic acid binding"/>
    <property type="evidence" value="ECO:0007669"/>
    <property type="project" value="InterPro"/>
</dbReference>
<dbReference type="Pfam" id="PF05063">
    <property type="entry name" value="MT-A70"/>
    <property type="match status" value="1"/>
</dbReference>
<comment type="caution">
    <text evidence="1">The sequence shown here is derived from an EMBL/GenBank/DDBJ whole genome shotgun (WGS) entry which is preliminary data.</text>
</comment>
<dbReference type="PROSITE" id="PS00092">
    <property type="entry name" value="N6_MTASE"/>
    <property type="match status" value="1"/>
</dbReference>
<accession>A0A973WB95</accession>
<reference evidence="1" key="1">
    <citation type="submission" date="2020-06" db="EMBL/GenBank/DDBJ databases">
        <title>Whole Genome Sequence of Bradyrhizobium sp. Strain 1S1.</title>
        <authorList>
            <person name="Bromfield E.S.P."/>
            <person name="Cloutier S."/>
        </authorList>
    </citation>
    <scope>NUCLEOTIDE SEQUENCE [LARGE SCALE GENOMIC DNA]</scope>
    <source>
        <strain evidence="1">1S1</strain>
    </source>
</reference>
<dbReference type="SUPFAM" id="SSF53335">
    <property type="entry name" value="S-adenosyl-L-methionine-dependent methyltransferases"/>
    <property type="match status" value="1"/>
</dbReference>
<organism evidence="1">
    <name type="scientific">Bradyrhizobium septentrionale</name>
    <dbReference type="NCBI Taxonomy" id="1404411"/>
    <lineage>
        <taxon>Bacteria</taxon>
        <taxon>Pseudomonadati</taxon>
        <taxon>Pseudomonadota</taxon>
        <taxon>Alphaproteobacteria</taxon>
        <taxon>Hyphomicrobiales</taxon>
        <taxon>Nitrobacteraceae</taxon>
        <taxon>Bradyrhizobium</taxon>
    </lineage>
</organism>
<sequence>MIGARLVTARLGYNRYSEGTTIVGASELVGVHPKMVERSKAILEKSKLAADAIADGRLSLNSADMFIQLAEADQCRIVATCDDKKSFKREVQEARRDHRQKNPPIVPAGRYSVIVSDPPWEVDKTPYSTMSLDEIDKFHRLLLAEKAADSCYLFLWTTAAFLPSAGELVASWGWTYLFPMTWHKDRGPQHPNRPQYNGEFIIEVVKTDARSVCTSNLLRYDHSHVQEPA</sequence>
<dbReference type="InterPro" id="IPR029063">
    <property type="entry name" value="SAM-dependent_MTases_sf"/>
</dbReference>
<dbReference type="RefSeq" id="WP_166217612.1">
    <property type="nucleotide sequence ID" value="NZ_CP088284.1"/>
</dbReference>
<evidence type="ECO:0008006" key="2">
    <source>
        <dbReference type="Google" id="ProtNLM"/>
    </source>
</evidence>
<gene>
    <name evidence="1" type="ORF">HAP48_049145</name>
</gene>
<proteinExistence type="predicted"/>
<dbReference type="InterPro" id="IPR007757">
    <property type="entry name" value="MT-A70-like"/>
</dbReference>
<name>A0A973WB95_9BRAD</name>
<dbReference type="InterPro" id="IPR002052">
    <property type="entry name" value="DNA_methylase_N6_adenine_CS"/>
</dbReference>
<protein>
    <recommendedName>
        <fullName evidence="2">Methyltransferase</fullName>
    </recommendedName>
</protein>
<dbReference type="EMBL" id="JAAOLE020000002">
    <property type="protein sequence ID" value="NVI50590.1"/>
    <property type="molecule type" value="Genomic_DNA"/>
</dbReference>